<protein>
    <submittedName>
        <fullName evidence="1">Uncharacterized protein</fullName>
    </submittedName>
</protein>
<evidence type="ECO:0000313" key="1">
    <source>
        <dbReference type="EMBL" id="RKR90775.1"/>
    </source>
</evidence>
<dbReference type="RefSeq" id="WP_121158998.1">
    <property type="nucleotide sequence ID" value="NZ_RBKT01000001.1"/>
</dbReference>
<gene>
    <name evidence="1" type="ORF">BDK92_5156</name>
</gene>
<dbReference type="EMBL" id="RBKT01000001">
    <property type="protein sequence ID" value="RKR90775.1"/>
    <property type="molecule type" value="Genomic_DNA"/>
</dbReference>
<name>A0A495JQ69_9ACTN</name>
<reference evidence="1 2" key="1">
    <citation type="submission" date="2018-10" db="EMBL/GenBank/DDBJ databases">
        <title>Sequencing the genomes of 1000 actinobacteria strains.</title>
        <authorList>
            <person name="Klenk H.-P."/>
        </authorList>
    </citation>
    <scope>NUCLEOTIDE SEQUENCE [LARGE SCALE GENOMIC DNA]</scope>
    <source>
        <strain evidence="1 2">DSM 45175</strain>
    </source>
</reference>
<comment type="caution">
    <text evidence="1">The sequence shown here is derived from an EMBL/GenBank/DDBJ whole genome shotgun (WGS) entry which is preliminary data.</text>
</comment>
<dbReference type="AlphaFoldDB" id="A0A495JQ69"/>
<accession>A0A495JQ69</accession>
<dbReference type="OrthoDB" id="4550091at2"/>
<evidence type="ECO:0000313" key="2">
    <source>
        <dbReference type="Proteomes" id="UP000277671"/>
    </source>
</evidence>
<keyword evidence="2" id="KW-1185">Reference proteome</keyword>
<proteinExistence type="predicted"/>
<sequence>MTEPRADGYDGLSGRFVPEAEFRAFLLDCLGIDERELYLGREDRLVDDLRNVPADRLFPAFCVYAEVPGHFAMRFSLGIAGWLVARVGRREFCRRFATRFDTYVLYGDDEPMPVFSLVLPDGSLQWAVLDEEDEEIRLLTSATAPVPGLPGVPVDGSLWNVR</sequence>
<dbReference type="Proteomes" id="UP000277671">
    <property type="component" value="Unassembled WGS sequence"/>
</dbReference>
<organism evidence="1 2">
    <name type="scientific">Micromonospora pisi</name>
    <dbReference type="NCBI Taxonomy" id="589240"/>
    <lineage>
        <taxon>Bacteria</taxon>
        <taxon>Bacillati</taxon>
        <taxon>Actinomycetota</taxon>
        <taxon>Actinomycetes</taxon>
        <taxon>Micromonosporales</taxon>
        <taxon>Micromonosporaceae</taxon>
        <taxon>Micromonospora</taxon>
    </lineage>
</organism>